<accession>A0A835PQ84</accession>
<evidence type="ECO:0000256" key="3">
    <source>
        <dbReference type="ARBA" id="ARBA00010617"/>
    </source>
</evidence>
<evidence type="ECO:0000256" key="1">
    <source>
        <dbReference type="ARBA" id="ARBA00001971"/>
    </source>
</evidence>
<dbReference type="InterPro" id="IPR036396">
    <property type="entry name" value="Cyt_P450_sf"/>
</dbReference>
<gene>
    <name evidence="16" type="ORF">HPP92_024919</name>
</gene>
<dbReference type="SUPFAM" id="SSF48264">
    <property type="entry name" value="Cytochrome P450"/>
    <property type="match status" value="1"/>
</dbReference>
<dbReference type="InterPro" id="IPR002401">
    <property type="entry name" value="Cyt_P450_E_grp-I"/>
</dbReference>
<evidence type="ECO:0000256" key="2">
    <source>
        <dbReference type="ARBA" id="ARBA00004167"/>
    </source>
</evidence>
<evidence type="ECO:0000256" key="10">
    <source>
        <dbReference type="ARBA" id="ARBA00023004"/>
    </source>
</evidence>
<keyword evidence="9 14" id="KW-0560">Oxidoreductase</keyword>
<sequence length="506" mass="56214">MTSFLILFFFALLLASLLLARDRRSHRHCRLPPGPTGWPLLGNILQLGSKPHQTLHALSKTYGPLLHLRFGSVHVIVASNATTAAHFLRTHDANFSSRPPNSGAEHIAYNYRDLVFAPYGPRWRMLRRLCALQLFSAKALENLRHVREEEVVCLVQGLARAGKPVDVGAAVNTCATNALSRALVGRRVFSVDGSGEGPEEFKEMVVELMRLAGVFNVGDFVPAIAWLDPQGLVRKMKKLHKRFDEFLNKLITEHQEMADKSNNDMLSLLVKLKDETDGEDVKLTDTEIKALLLNLFTAGTDTTSSTVEWALVELIRAPGLLGRLQDELDSVVGRDRLVSESDLSELPLLQAVVKETFRLHPSTPLSLPRVATEDCKVDGFFIPSGTTLLVNVWAIGRDPESWPDEPLAFRPDRFLPNGRHHGVDVKGGDFELIPFGAGRRVCAGLSLGLRMVQFMVATLVHAYNWVLMEGDQADGLDMEEAFGLTLRRAMPFVAHPVPRLSRKAYD</sequence>
<keyword evidence="7" id="KW-0521">NADP</keyword>
<name>A0A835PQ84_VANPL</name>
<keyword evidence="11 14" id="KW-0503">Monooxygenase</keyword>
<evidence type="ECO:0000256" key="8">
    <source>
        <dbReference type="ARBA" id="ARBA00022989"/>
    </source>
</evidence>
<dbReference type="GO" id="GO:0080027">
    <property type="term" value="P:response to herbivore"/>
    <property type="evidence" value="ECO:0007669"/>
    <property type="project" value="UniProtKB-ARBA"/>
</dbReference>
<comment type="caution">
    <text evidence="16">The sequence shown here is derived from an EMBL/GenBank/DDBJ whole genome shotgun (WGS) entry which is preliminary data.</text>
</comment>
<dbReference type="Proteomes" id="UP000636800">
    <property type="component" value="Chromosome 13"/>
</dbReference>
<evidence type="ECO:0000313" key="17">
    <source>
        <dbReference type="Proteomes" id="UP000636800"/>
    </source>
</evidence>
<comment type="subcellular location">
    <subcellularLocation>
        <location evidence="2">Membrane</location>
        <topology evidence="2">Single-pass membrane protein</topology>
    </subcellularLocation>
</comment>
<evidence type="ECO:0000256" key="12">
    <source>
        <dbReference type="ARBA" id="ARBA00023136"/>
    </source>
</evidence>
<evidence type="ECO:0000256" key="11">
    <source>
        <dbReference type="ARBA" id="ARBA00023033"/>
    </source>
</evidence>
<evidence type="ECO:0000256" key="7">
    <source>
        <dbReference type="ARBA" id="ARBA00022857"/>
    </source>
</evidence>
<evidence type="ECO:0000256" key="14">
    <source>
        <dbReference type="RuleBase" id="RU000461"/>
    </source>
</evidence>
<feature type="binding site" description="axial binding residue" evidence="13">
    <location>
        <position position="442"/>
    </location>
    <ligand>
        <name>heme</name>
        <dbReference type="ChEBI" id="CHEBI:30413"/>
    </ligand>
    <ligandPart>
        <name>Fe</name>
        <dbReference type="ChEBI" id="CHEBI:18248"/>
    </ligandPart>
</feature>
<dbReference type="PANTHER" id="PTHR47944:SF18">
    <property type="entry name" value="FLAVONOID 3'-MONOOXYGENASE"/>
    <property type="match status" value="1"/>
</dbReference>
<dbReference type="OrthoDB" id="1936089at2759"/>
<protein>
    <recommendedName>
        <fullName evidence="18">Flavonoid 3'-hydroxylase</fullName>
    </recommendedName>
</protein>
<keyword evidence="8" id="KW-1133">Transmembrane helix</keyword>
<dbReference type="GO" id="GO:0016020">
    <property type="term" value="C:membrane"/>
    <property type="evidence" value="ECO:0007669"/>
    <property type="project" value="UniProtKB-SubCell"/>
</dbReference>
<evidence type="ECO:0000256" key="4">
    <source>
        <dbReference type="ARBA" id="ARBA00022617"/>
    </source>
</evidence>
<keyword evidence="4 13" id="KW-0349">Heme</keyword>
<evidence type="ECO:0000256" key="15">
    <source>
        <dbReference type="SAM" id="SignalP"/>
    </source>
</evidence>
<dbReference type="EMBL" id="JADCNL010000013">
    <property type="protein sequence ID" value="KAG0455627.1"/>
    <property type="molecule type" value="Genomic_DNA"/>
</dbReference>
<dbReference type="PRINTS" id="PR00385">
    <property type="entry name" value="P450"/>
</dbReference>
<dbReference type="InterPro" id="IPR017972">
    <property type="entry name" value="Cyt_P450_CS"/>
</dbReference>
<comment type="similarity">
    <text evidence="3 14">Belongs to the cytochrome P450 family.</text>
</comment>
<reference evidence="16 17" key="1">
    <citation type="journal article" date="2020" name="Nat. Food">
        <title>A phased Vanilla planifolia genome enables genetic improvement of flavour and production.</title>
        <authorList>
            <person name="Hasing T."/>
            <person name="Tang H."/>
            <person name="Brym M."/>
            <person name="Khazi F."/>
            <person name="Huang T."/>
            <person name="Chambers A.H."/>
        </authorList>
    </citation>
    <scope>NUCLEOTIDE SEQUENCE [LARGE SCALE GENOMIC DNA]</scope>
    <source>
        <tissue evidence="16">Leaf</tissue>
    </source>
</reference>
<feature type="signal peptide" evidence="15">
    <location>
        <begin position="1"/>
        <end position="20"/>
    </location>
</feature>
<dbReference type="GO" id="GO:0020037">
    <property type="term" value="F:heme binding"/>
    <property type="evidence" value="ECO:0007669"/>
    <property type="project" value="InterPro"/>
</dbReference>
<dbReference type="GO" id="GO:0010333">
    <property type="term" value="F:terpene synthase activity"/>
    <property type="evidence" value="ECO:0007669"/>
    <property type="project" value="UniProtKB-ARBA"/>
</dbReference>
<dbReference type="FunFam" id="1.10.630.10:FF:000097">
    <property type="entry name" value="Cytochrome P-450 19"/>
    <property type="match status" value="1"/>
</dbReference>
<evidence type="ECO:0000313" key="16">
    <source>
        <dbReference type="EMBL" id="KAG0455627.1"/>
    </source>
</evidence>
<dbReference type="GO" id="GO:0004497">
    <property type="term" value="F:monooxygenase activity"/>
    <property type="evidence" value="ECO:0007669"/>
    <property type="project" value="UniProtKB-KW"/>
</dbReference>
<keyword evidence="5" id="KW-0812">Transmembrane</keyword>
<dbReference type="PROSITE" id="PS00086">
    <property type="entry name" value="CYTOCHROME_P450"/>
    <property type="match status" value="1"/>
</dbReference>
<comment type="cofactor">
    <cofactor evidence="1 13">
        <name>heme</name>
        <dbReference type="ChEBI" id="CHEBI:30413"/>
    </cofactor>
</comment>
<evidence type="ECO:0000256" key="13">
    <source>
        <dbReference type="PIRSR" id="PIRSR602401-1"/>
    </source>
</evidence>
<keyword evidence="10 13" id="KW-0408">Iron</keyword>
<evidence type="ECO:0000256" key="6">
    <source>
        <dbReference type="ARBA" id="ARBA00022723"/>
    </source>
</evidence>
<dbReference type="GO" id="GO:0016705">
    <property type="term" value="F:oxidoreductase activity, acting on paired donors, with incorporation or reduction of molecular oxygen"/>
    <property type="evidence" value="ECO:0007669"/>
    <property type="project" value="InterPro"/>
</dbReference>
<dbReference type="Pfam" id="PF00067">
    <property type="entry name" value="p450"/>
    <property type="match status" value="1"/>
</dbReference>
<proteinExistence type="inferred from homology"/>
<dbReference type="AlphaFoldDB" id="A0A835PQ84"/>
<organism evidence="16 17">
    <name type="scientific">Vanilla planifolia</name>
    <name type="common">Vanilla</name>
    <dbReference type="NCBI Taxonomy" id="51239"/>
    <lineage>
        <taxon>Eukaryota</taxon>
        <taxon>Viridiplantae</taxon>
        <taxon>Streptophyta</taxon>
        <taxon>Embryophyta</taxon>
        <taxon>Tracheophyta</taxon>
        <taxon>Spermatophyta</taxon>
        <taxon>Magnoliopsida</taxon>
        <taxon>Liliopsida</taxon>
        <taxon>Asparagales</taxon>
        <taxon>Orchidaceae</taxon>
        <taxon>Vanilloideae</taxon>
        <taxon>Vanilleae</taxon>
        <taxon>Vanilla</taxon>
    </lineage>
</organism>
<evidence type="ECO:0000256" key="5">
    <source>
        <dbReference type="ARBA" id="ARBA00022692"/>
    </source>
</evidence>
<dbReference type="GO" id="GO:0005506">
    <property type="term" value="F:iron ion binding"/>
    <property type="evidence" value="ECO:0007669"/>
    <property type="project" value="InterPro"/>
</dbReference>
<keyword evidence="6 13" id="KW-0479">Metal-binding</keyword>
<evidence type="ECO:0008006" key="18">
    <source>
        <dbReference type="Google" id="ProtNLM"/>
    </source>
</evidence>
<keyword evidence="17" id="KW-1185">Reference proteome</keyword>
<keyword evidence="12" id="KW-0472">Membrane</keyword>
<keyword evidence="15" id="KW-0732">Signal</keyword>
<dbReference type="PRINTS" id="PR00463">
    <property type="entry name" value="EP450I"/>
</dbReference>
<feature type="chain" id="PRO_5032885837" description="Flavonoid 3'-hydroxylase" evidence="15">
    <location>
        <begin position="21"/>
        <end position="506"/>
    </location>
</feature>
<dbReference type="PANTHER" id="PTHR47944">
    <property type="entry name" value="CYTOCHROME P450 98A9"/>
    <property type="match status" value="1"/>
</dbReference>
<dbReference type="InterPro" id="IPR001128">
    <property type="entry name" value="Cyt_P450"/>
</dbReference>
<evidence type="ECO:0000256" key="9">
    <source>
        <dbReference type="ARBA" id="ARBA00023002"/>
    </source>
</evidence>
<dbReference type="Gene3D" id="1.10.630.10">
    <property type="entry name" value="Cytochrome P450"/>
    <property type="match status" value="1"/>
</dbReference>